<evidence type="ECO:0008006" key="3">
    <source>
        <dbReference type="Google" id="ProtNLM"/>
    </source>
</evidence>
<evidence type="ECO:0000313" key="1">
    <source>
        <dbReference type="EMBL" id="GAA49642.1"/>
    </source>
</evidence>
<dbReference type="AlphaFoldDB" id="G7Y9K7"/>
<dbReference type="PANTHER" id="PTHR19446">
    <property type="entry name" value="REVERSE TRANSCRIPTASES"/>
    <property type="match status" value="1"/>
</dbReference>
<accession>G7Y9K7</accession>
<keyword evidence="2" id="KW-1185">Reference proteome</keyword>
<dbReference type="Proteomes" id="UP000008909">
    <property type="component" value="Unassembled WGS sequence"/>
</dbReference>
<organism evidence="1 2">
    <name type="scientific">Clonorchis sinensis</name>
    <name type="common">Chinese liver fluke</name>
    <dbReference type="NCBI Taxonomy" id="79923"/>
    <lineage>
        <taxon>Eukaryota</taxon>
        <taxon>Metazoa</taxon>
        <taxon>Spiralia</taxon>
        <taxon>Lophotrochozoa</taxon>
        <taxon>Platyhelminthes</taxon>
        <taxon>Trematoda</taxon>
        <taxon>Digenea</taxon>
        <taxon>Opisthorchiida</taxon>
        <taxon>Opisthorchiata</taxon>
        <taxon>Opisthorchiidae</taxon>
        <taxon>Clonorchis</taxon>
    </lineage>
</organism>
<dbReference type="EMBL" id="DF142974">
    <property type="protein sequence ID" value="GAA49642.1"/>
    <property type="molecule type" value="Genomic_DNA"/>
</dbReference>
<reference evidence="1" key="1">
    <citation type="journal article" date="2011" name="Genome Biol.">
        <title>The draft genome of the carcinogenic human liver fluke Clonorchis sinensis.</title>
        <authorList>
            <person name="Wang X."/>
            <person name="Chen W."/>
            <person name="Huang Y."/>
            <person name="Sun J."/>
            <person name="Men J."/>
            <person name="Liu H."/>
            <person name="Luo F."/>
            <person name="Guo L."/>
            <person name="Lv X."/>
            <person name="Deng C."/>
            <person name="Zhou C."/>
            <person name="Fan Y."/>
            <person name="Li X."/>
            <person name="Huang L."/>
            <person name="Hu Y."/>
            <person name="Liang C."/>
            <person name="Hu X."/>
            <person name="Xu J."/>
            <person name="Yu X."/>
        </authorList>
    </citation>
    <scope>NUCLEOTIDE SEQUENCE [LARGE SCALE GENOMIC DNA]</scope>
    <source>
        <strain evidence="1">Henan</strain>
    </source>
</reference>
<name>G7Y9K7_CLOSI</name>
<reference key="2">
    <citation type="submission" date="2011-10" db="EMBL/GenBank/DDBJ databases">
        <title>The genome and transcriptome sequence of Clonorchis sinensis provide insights into the carcinogenic liver fluke.</title>
        <authorList>
            <person name="Wang X."/>
            <person name="Huang Y."/>
            <person name="Chen W."/>
            <person name="Liu H."/>
            <person name="Guo L."/>
            <person name="Chen Y."/>
            <person name="Luo F."/>
            <person name="Zhou W."/>
            <person name="Sun J."/>
            <person name="Mao Q."/>
            <person name="Liang P."/>
            <person name="Zhou C."/>
            <person name="Tian Y."/>
            <person name="Men J."/>
            <person name="Lv X."/>
            <person name="Huang L."/>
            <person name="Zhou J."/>
            <person name="Hu Y."/>
            <person name="Li R."/>
            <person name="Zhang F."/>
            <person name="Lei H."/>
            <person name="Li X."/>
            <person name="Hu X."/>
            <person name="Liang C."/>
            <person name="Xu J."/>
            <person name="Wu Z."/>
            <person name="Yu X."/>
        </authorList>
    </citation>
    <scope>NUCLEOTIDE SEQUENCE</scope>
    <source>
        <strain>Henan</strain>
    </source>
</reference>
<feature type="non-terminal residue" evidence="1">
    <location>
        <position position="297"/>
    </location>
</feature>
<evidence type="ECO:0000313" key="2">
    <source>
        <dbReference type="Proteomes" id="UP000008909"/>
    </source>
</evidence>
<proteinExistence type="predicted"/>
<gene>
    <name evidence="1" type="ORF">CLF_103345</name>
</gene>
<protein>
    <recommendedName>
        <fullName evidence="3">Reverse transcriptase domain-containing protein</fullName>
    </recommendedName>
</protein>
<sequence length="297" mass="32691">MNCTYTNKLMPHRPSRGAISRVTLLAAYSRAVSTRFRLRTSGDPEAAVAGCAEAGIVLSHRAEVSLLDWIPVDSCLCAVRLATSVKESHKREVDRCLFIVSAYTPTDCSCDVVKDRFYDALNALLRRAKSSNMGRILRTTIVMATCWHSPGAPGDVEPWTVKVEPRTASEAHDCICSLKRHRASGPDDLPPALFKDESEVLSQRLSDLFACIWEKESVPDNWGESVIVPIFKKGARSENGNRRISLTPVVATFGVTGASSPYACEENLVGLEYTDDIALIFEEEKAQGFLDELPKVI</sequence>